<evidence type="ECO:0000313" key="3">
    <source>
        <dbReference type="Proteomes" id="UP000244722"/>
    </source>
</evidence>
<name>A0A2T7A6X2_TUBBO</name>
<keyword evidence="1" id="KW-0812">Transmembrane</keyword>
<evidence type="ECO:0000256" key="1">
    <source>
        <dbReference type="SAM" id="Phobius"/>
    </source>
</evidence>
<dbReference type="EMBL" id="NESQ01000011">
    <property type="protein sequence ID" value="PUU83482.1"/>
    <property type="molecule type" value="Genomic_DNA"/>
</dbReference>
<proteinExistence type="predicted"/>
<dbReference type="Proteomes" id="UP000244722">
    <property type="component" value="Unassembled WGS sequence"/>
</dbReference>
<sequence>MRVFAENLRREEALGGADPMDIDFENVIVVGEPSDVDAGRSGVSIPNTVRGKAFRYAFIRLEAEIDRARARGRTRARANRVNSCGVGRPSWNPDVRLHNNLNWHTEKILPPSTGFLSFLPTSDRRVIMVGYIFLCIASDYGLRIVWPTFTSTYSSIFAVIMMVLGLFFVRIPDSLTARSDSIF</sequence>
<accession>A0A2T7A6X2</accession>
<protein>
    <submittedName>
        <fullName evidence="2">Uncharacterized protein</fullName>
    </submittedName>
</protein>
<keyword evidence="1" id="KW-0472">Membrane</keyword>
<evidence type="ECO:0000313" key="2">
    <source>
        <dbReference type="EMBL" id="PUU83482.1"/>
    </source>
</evidence>
<comment type="caution">
    <text evidence="2">The sequence shown here is derived from an EMBL/GenBank/DDBJ whole genome shotgun (WGS) entry which is preliminary data.</text>
</comment>
<dbReference type="OrthoDB" id="10499221at2759"/>
<feature type="transmembrane region" description="Helical" evidence="1">
    <location>
        <begin position="152"/>
        <end position="169"/>
    </location>
</feature>
<reference evidence="2 3" key="1">
    <citation type="submission" date="2017-04" db="EMBL/GenBank/DDBJ databases">
        <title>Draft genome sequence of Tuber borchii Vittad., a whitish edible truffle.</title>
        <authorList>
            <consortium name="DOE Joint Genome Institute"/>
            <person name="Murat C."/>
            <person name="Kuo A."/>
            <person name="Barry K.W."/>
            <person name="Clum A."/>
            <person name="Dockter R.B."/>
            <person name="Fauchery L."/>
            <person name="Iotti M."/>
            <person name="Kohler A."/>
            <person name="Labutti K."/>
            <person name="Lindquist E.A."/>
            <person name="Lipzen A."/>
            <person name="Ohm R.A."/>
            <person name="Wang M."/>
            <person name="Grigoriev I.V."/>
            <person name="Zambonelli A."/>
            <person name="Martin F.M."/>
        </authorList>
    </citation>
    <scope>NUCLEOTIDE SEQUENCE [LARGE SCALE GENOMIC DNA]</scope>
    <source>
        <strain evidence="2 3">Tbo3840</strain>
    </source>
</reference>
<organism evidence="2 3">
    <name type="scientific">Tuber borchii</name>
    <name type="common">White truffle</name>
    <dbReference type="NCBI Taxonomy" id="42251"/>
    <lineage>
        <taxon>Eukaryota</taxon>
        <taxon>Fungi</taxon>
        <taxon>Dikarya</taxon>
        <taxon>Ascomycota</taxon>
        <taxon>Pezizomycotina</taxon>
        <taxon>Pezizomycetes</taxon>
        <taxon>Pezizales</taxon>
        <taxon>Tuberaceae</taxon>
        <taxon>Tuber</taxon>
    </lineage>
</organism>
<gene>
    <name evidence="2" type="ORF">B9Z19DRAFT_1072453</name>
</gene>
<feature type="transmembrane region" description="Helical" evidence="1">
    <location>
        <begin position="126"/>
        <end position="146"/>
    </location>
</feature>
<keyword evidence="1" id="KW-1133">Transmembrane helix</keyword>
<dbReference type="AlphaFoldDB" id="A0A2T7A6X2"/>
<keyword evidence="3" id="KW-1185">Reference proteome</keyword>